<dbReference type="SUPFAM" id="SSF48403">
    <property type="entry name" value="Ankyrin repeat"/>
    <property type="match status" value="1"/>
</dbReference>
<dbReference type="Proteomes" id="UP001208114">
    <property type="component" value="Unassembled WGS sequence"/>
</dbReference>
<evidence type="ECO:0000256" key="3">
    <source>
        <dbReference type="SAM" id="SignalP"/>
    </source>
</evidence>
<feature type="signal peptide" evidence="3">
    <location>
        <begin position="1"/>
        <end position="22"/>
    </location>
</feature>
<proteinExistence type="predicted"/>
<dbReference type="SMART" id="SM00248">
    <property type="entry name" value="ANK"/>
    <property type="match status" value="2"/>
</dbReference>
<evidence type="ECO:0000313" key="4">
    <source>
        <dbReference type="EMBL" id="MCU7615436.1"/>
    </source>
</evidence>
<feature type="chain" id="PRO_5046192112" evidence="3">
    <location>
        <begin position="23"/>
        <end position="145"/>
    </location>
</feature>
<keyword evidence="5" id="KW-1185">Reference proteome</keyword>
<keyword evidence="1" id="KW-0677">Repeat</keyword>
<feature type="repeat" description="ANK" evidence="2">
    <location>
        <begin position="91"/>
        <end position="123"/>
    </location>
</feature>
<comment type="caution">
    <text evidence="4">The sequence shown here is derived from an EMBL/GenBank/DDBJ whole genome shotgun (WGS) entry which is preliminary data.</text>
</comment>
<name>A0ABT2VZL8_9FLAO</name>
<organism evidence="4 5">
    <name type="scientific">Chryseobacterium gilvum</name>
    <dbReference type="NCBI Taxonomy" id="2976534"/>
    <lineage>
        <taxon>Bacteria</taxon>
        <taxon>Pseudomonadati</taxon>
        <taxon>Bacteroidota</taxon>
        <taxon>Flavobacteriia</taxon>
        <taxon>Flavobacteriales</taxon>
        <taxon>Weeksellaceae</taxon>
        <taxon>Chryseobacterium group</taxon>
        <taxon>Chryseobacterium</taxon>
    </lineage>
</organism>
<dbReference type="RefSeq" id="WP_262991458.1">
    <property type="nucleotide sequence ID" value="NZ_JAOTEN010000005.1"/>
</dbReference>
<evidence type="ECO:0000256" key="1">
    <source>
        <dbReference type="ARBA" id="ARBA00022737"/>
    </source>
</evidence>
<dbReference type="Gene3D" id="1.25.40.20">
    <property type="entry name" value="Ankyrin repeat-containing domain"/>
    <property type="match status" value="1"/>
</dbReference>
<keyword evidence="3" id="KW-0732">Signal</keyword>
<reference evidence="5" key="1">
    <citation type="submission" date="2023-07" db="EMBL/GenBank/DDBJ databases">
        <title>Chryseobacterium sp. GMJ5 Genome sequencing and assembly.</title>
        <authorList>
            <person name="Jung Y."/>
        </authorList>
    </citation>
    <scope>NUCLEOTIDE SEQUENCE [LARGE SCALE GENOMIC DNA]</scope>
    <source>
        <strain evidence="5">GMJ5</strain>
    </source>
</reference>
<evidence type="ECO:0000313" key="5">
    <source>
        <dbReference type="Proteomes" id="UP001208114"/>
    </source>
</evidence>
<dbReference type="EMBL" id="JAOTEN010000005">
    <property type="protein sequence ID" value="MCU7615436.1"/>
    <property type="molecule type" value="Genomic_DNA"/>
</dbReference>
<dbReference type="InterPro" id="IPR002110">
    <property type="entry name" value="Ankyrin_rpt"/>
</dbReference>
<gene>
    <name evidence="4" type="ORF">N0B16_13400</name>
</gene>
<dbReference type="PROSITE" id="PS50088">
    <property type="entry name" value="ANK_REPEAT"/>
    <property type="match status" value="1"/>
</dbReference>
<dbReference type="PANTHER" id="PTHR24161">
    <property type="entry name" value="ANK_REP_REGION DOMAIN-CONTAINING PROTEIN-RELATED"/>
    <property type="match status" value="1"/>
</dbReference>
<dbReference type="InterPro" id="IPR036770">
    <property type="entry name" value="Ankyrin_rpt-contain_sf"/>
</dbReference>
<keyword evidence="2" id="KW-0040">ANK repeat</keyword>
<dbReference type="PROSITE" id="PS50297">
    <property type="entry name" value="ANK_REP_REGION"/>
    <property type="match status" value="1"/>
</dbReference>
<dbReference type="PANTHER" id="PTHR24161:SF85">
    <property type="entry name" value="PALMITOYLTRANSFERASE HIP14"/>
    <property type="match status" value="1"/>
</dbReference>
<protein>
    <submittedName>
        <fullName evidence="4">Ankyrin repeat domain-containing protein</fullName>
    </submittedName>
</protein>
<sequence>MKKIITSTLIFGISMFANVLFAQQLSKVQRQAIQSDNIQAFKTAFAKADYDKCFGVKSESFTMLSYSALNNKKTISNFLLANKADVNKACNGMTPLMNAAVFGNADMAKMLLKKGADKNIKDQNGLTAKDYAVKNNHSALAELLK</sequence>
<evidence type="ECO:0000256" key="2">
    <source>
        <dbReference type="PROSITE-ProRule" id="PRU00023"/>
    </source>
</evidence>
<dbReference type="Pfam" id="PF12796">
    <property type="entry name" value="Ank_2"/>
    <property type="match status" value="1"/>
</dbReference>
<accession>A0ABT2VZL8</accession>